<proteinExistence type="predicted"/>
<gene>
    <name evidence="1" type="ORF">PCYB_007860</name>
</gene>
<dbReference type="AlphaFoldDB" id="K6VKS6"/>
<evidence type="ECO:0000313" key="1">
    <source>
        <dbReference type="EMBL" id="GAB70037.1"/>
    </source>
</evidence>
<dbReference type="RefSeq" id="XP_004228255.1">
    <property type="nucleotide sequence ID" value="XM_004228207.1"/>
</dbReference>
<organism evidence="1 2">
    <name type="scientific">Plasmodium cynomolgi (strain B)</name>
    <dbReference type="NCBI Taxonomy" id="1120755"/>
    <lineage>
        <taxon>Eukaryota</taxon>
        <taxon>Sar</taxon>
        <taxon>Alveolata</taxon>
        <taxon>Apicomplexa</taxon>
        <taxon>Aconoidasida</taxon>
        <taxon>Haemosporida</taxon>
        <taxon>Plasmodiidae</taxon>
        <taxon>Plasmodium</taxon>
        <taxon>Plasmodium (Plasmodium)</taxon>
    </lineage>
</organism>
<accession>K6VKS6</accession>
<keyword evidence="2" id="KW-1185">Reference proteome</keyword>
<dbReference type="OrthoDB" id="387682at2759"/>
<dbReference type="GeneID" id="14696579"/>
<sequence>YVKDFFKYKTILNGVFKEDQGIVKSQCEGYLQYNLKDYLVEKDTSFIKLCANISSHITNIKSDPNINKSAFCEYTNYWLYDTLKSTQKEITNYKALLRNFFQYLYNFEDCIEHNAEAIDEHIYINLKKLDELYEKFYIFKNKSSTQDILPCDKGKECVQDYKSHKITCMGNGNNSFCNELEYFRGLFNSHLKSETKCNDIKELPSFQGSPLAATISLPVSVMSAISFFSFITY</sequence>
<dbReference type="KEGG" id="pcy:PCYB_007860"/>
<feature type="non-terminal residue" evidence="1">
    <location>
        <position position="233"/>
    </location>
</feature>
<dbReference type="VEuPathDB" id="PlasmoDB:PCYB_007860"/>
<evidence type="ECO:0008006" key="3">
    <source>
        <dbReference type="Google" id="ProtNLM"/>
    </source>
</evidence>
<reference evidence="1 2" key="1">
    <citation type="journal article" date="2012" name="Nat. Genet.">
        <title>Plasmodium cynomolgi genome sequences provide insight into Plasmodium vivax and the monkey malaria clade.</title>
        <authorList>
            <person name="Tachibana S."/>
            <person name="Sullivan S.A."/>
            <person name="Kawai S."/>
            <person name="Nakamura S."/>
            <person name="Kim H.R."/>
            <person name="Goto N."/>
            <person name="Arisue N."/>
            <person name="Palacpac N.M.Q."/>
            <person name="Honma H."/>
            <person name="Yagi M."/>
            <person name="Tougan T."/>
            <person name="Katakai Y."/>
            <person name="Kaneko O."/>
            <person name="Mita T."/>
            <person name="Kita K."/>
            <person name="Yasutomi Y."/>
            <person name="Sutton P.L."/>
            <person name="Shakhbatyan R."/>
            <person name="Horii T."/>
            <person name="Yasunaga T."/>
            <person name="Barnwell J.W."/>
            <person name="Escalante A.A."/>
            <person name="Carlton J.M."/>
            <person name="Tanabe K."/>
        </authorList>
    </citation>
    <scope>NUCLEOTIDE SEQUENCE [LARGE SCALE GENOMIC DNA]</scope>
    <source>
        <strain evidence="1 2">B</strain>
    </source>
</reference>
<dbReference type="EMBL" id="DF158591">
    <property type="protein sequence ID" value="GAB70037.1"/>
    <property type="molecule type" value="Genomic_DNA"/>
</dbReference>
<dbReference type="OMA" id="NKCNDAN"/>
<evidence type="ECO:0000313" key="2">
    <source>
        <dbReference type="Proteomes" id="UP000006319"/>
    </source>
</evidence>
<feature type="non-terminal residue" evidence="1">
    <location>
        <position position="1"/>
    </location>
</feature>
<dbReference type="Proteomes" id="UP000006319">
    <property type="component" value="Unassembled WGS sequence"/>
</dbReference>
<name>K6VKS6_PLACD</name>
<protein>
    <recommendedName>
        <fullName evidence="3">CYIR protein</fullName>
    </recommendedName>
</protein>